<accession>A0ABT0P321</accession>
<reference evidence="2 3" key="1">
    <citation type="submission" date="2022-05" db="EMBL/GenBank/DDBJ databases">
        <title>Genome Resource of Streptomyces lavenduligriseus GA1-1, a Strain with Broad-Spectrum Antifungal Activity against Phytopathogenic Fungi.</title>
        <authorList>
            <person name="Qi D."/>
        </authorList>
    </citation>
    <scope>NUCLEOTIDE SEQUENCE [LARGE SCALE GENOMIC DNA]</scope>
    <source>
        <strain evidence="2 3">GA1-1</strain>
    </source>
</reference>
<evidence type="ECO:0000256" key="1">
    <source>
        <dbReference type="ARBA" id="ARBA00038396"/>
    </source>
</evidence>
<dbReference type="PRINTS" id="PR00420">
    <property type="entry name" value="RNGMNOXGNASE"/>
</dbReference>
<dbReference type="PANTHER" id="PTHR43747:SF1">
    <property type="entry name" value="SLR1998 PROTEIN"/>
    <property type="match status" value="1"/>
</dbReference>
<dbReference type="InterPro" id="IPR050816">
    <property type="entry name" value="Flavin-dep_Halogenase_NPB"/>
</dbReference>
<sequence length="371" mass="39468">MTGRRGGGYDVIVAGGGPAGAAAALALARAGRSVLLADPGGGPPPVGEALPAVARTLLRDLGAGHAVPGGGHLPCHTTLSAWGSPRLSAVDAIHDPHGHGWHLDRALFDHRLRRCAEAHGAETAPGDLVRPVRRHHDGTWTVALGGRSRRRTVRCRWLVDATGRRAALATAHGARRRTLDRLVALHLVLEGSAGPDTATLVESVPDGWWYTAPLPGARRLLVRYTDADLRGARADGPDAFRARLAGTRHTAARTAAHTFPAPAVPRRAPAHTTHLDTVHGDGWIAAGDAAAAFDPLSSQGILTALYTGMRAGEAVHAHLAGDPAAMTRYTSAVDAVRTAYLRNRHTFYRCEQRWADQPFWHRRHTGPTVLR</sequence>
<dbReference type="EMBL" id="JAMCCK010000050">
    <property type="protein sequence ID" value="MCL3997751.1"/>
    <property type="molecule type" value="Genomic_DNA"/>
</dbReference>
<gene>
    <name evidence="2" type="ORF">M4438_30360</name>
</gene>
<keyword evidence="3" id="KW-1185">Reference proteome</keyword>
<dbReference type="Proteomes" id="UP001202052">
    <property type="component" value="Unassembled WGS sequence"/>
</dbReference>
<dbReference type="InterPro" id="IPR006905">
    <property type="entry name" value="Flavin_halogenase"/>
</dbReference>
<dbReference type="RefSeq" id="WP_249492542.1">
    <property type="nucleotide sequence ID" value="NZ_JAMCCK010000050.1"/>
</dbReference>
<dbReference type="InterPro" id="IPR036188">
    <property type="entry name" value="FAD/NAD-bd_sf"/>
</dbReference>
<organism evidence="2 3">
    <name type="scientific">Streptomyces lavenduligriseus</name>
    <dbReference type="NCBI Taxonomy" id="67315"/>
    <lineage>
        <taxon>Bacteria</taxon>
        <taxon>Bacillati</taxon>
        <taxon>Actinomycetota</taxon>
        <taxon>Actinomycetes</taxon>
        <taxon>Kitasatosporales</taxon>
        <taxon>Streptomycetaceae</taxon>
        <taxon>Streptomyces</taxon>
    </lineage>
</organism>
<evidence type="ECO:0000313" key="3">
    <source>
        <dbReference type="Proteomes" id="UP001202052"/>
    </source>
</evidence>
<protein>
    <submittedName>
        <fullName evidence="2">Tryptophan 7-halogenase</fullName>
    </submittedName>
</protein>
<name>A0ABT0P321_9ACTN</name>
<evidence type="ECO:0000313" key="2">
    <source>
        <dbReference type="EMBL" id="MCL3997751.1"/>
    </source>
</evidence>
<dbReference type="Gene3D" id="3.30.9.100">
    <property type="match status" value="1"/>
</dbReference>
<comment type="similarity">
    <text evidence="1">Belongs to the flavin-dependent halogenase family. Bacterial tryptophan halogenase subfamily.</text>
</comment>
<dbReference type="Pfam" id="PF04820">
    <property type="entry name" value="Trp_halogenase"/>
    <property type="match status" value="1"/>
</dbReference>
<dbReference type="Gene3D" id="3.50.50.60">
    <property type="entry name" value="FAD/NAD(P)-binding domain"/>
    <property type="match status" value="1"/>
</dbReference>
<dbReference type="PANTHER" id="PTHR43747">
    <property type="entry name" value="FAD-BINDING PROTEIN"/>
    <property type="match status" value="1"/>
</dbReference>
<proteinExistence type="inferred from homology"/>
<comment type="caution">
    <text evidence="2">The sequence shown here is derived from an EMBL/GenBank/DDBJ whole genome shotgun (WGS) entry which is preliminary data.</text>
</comment>
<dbReference type="SUPFAM" id="SSF51905">
    <property type="entry name" value="FAD/NAD(P)-binding domain"/>
    <property type="match status" value="1"/>
</dbReference>